<evidence type="ECO:0000259" key="1">
    <source>
        <dbReference type="Pfam" id="PF10026"/>
    </source>
</evidence>
<reference evidence="2 3" key="1">
    <citation type="submission" date="2015-01" db="EMBL/GenBank/DDBJ databases">
        <title>Genome sequence of Anoxybacillus ayderensis strain AB04.</title>
        <authorList>
            <person name="Belduz A.O."/>
            <person name="Canakci S."/>
            <person name="Chan K.-G."/>
            <person name="Kahar U.M."/>
            <person name="Yaakob A.S."/>
            <person name="Chan C.S."/>
            <person name="Goh K.M."/>
        </authorList>
    </citation>
    <scope>NUCLEOTIDE SEQUENCE [LARGE SCALE GENOMIC DNA]</scope>
    <source>
        <strain evidence="2 3">AB04</strain>
    </source>
</reference>
<dbReference type="Proteomes" id="UP000032047">
    <property type="component" value="Unassembled WGS sequence"/>
</dbReference>
<feature type="domain" description="DUF2268" evidence="1">
    <location>
        <begin position="49"/>
        <end position="237"/>
    </location>
</feature>
<organism evidence="2 3">
    <name type="scientific">Anoxybacillus ayderensis</name>
    <dbReference type="NCBI Taxonomy" id="265546"/>
    <lineage>
        <taxon>Bacteria</taxon>
        <taxon>Bacillati</taxon>
        <taxon>Bacillota</taxon>
        <taxon>Bacilli</taxon>
        <taxon>Bacillales</taxon>
        <taxon>Anoxybacillaceae</taxon>
        <taxon>Anoxybacillus</taxon>
    </lineage>
</organism>
<dbReference type="InterPro" id="IPR018728">
    <property type="entry name" value="DUF2268"/>
</dbReference>
<accession>A0A0D0HNH8</accession>
<sequence>MGVINTKHWFVDDMWRKKIKEDVQRHLFAHGMARHNQHDTMKQLAEKNVWAFVAKKFTELQKEWDGPDVPIFIFPADATNRSLQREFGGKSGVAFRDQLFLFLLPHVSNEHIYALLIHEYNHVCRLHADPKDERDYTLLDRIVMEGLAEHAVYERLGSEYVATWTTYYTEEQLKQWMKKWIIPNLSTRPDDARYRSLLYGSAFYPRMLGYAVGYAVVKQALEKKTMIELLSMKAEEIFFT</sequence>
<dbReference type="RefSeq" id="WP_021094749.1">
    <property type="nucleotide sequence ID" value="NZ_ANOC01000023.1"/>
</dbReference>
<keyword evidence="3" id="KW-1185">Reference proteome</keyword>
<dbReference type="EMBL" id="JXTG01000003">
    <property type="protein sequence ID" value="KIP21719.1"/>
    <property type="molecule type" value="Genomic_DNA"/>
</dbReference>
<name>A0A0D0HNH8_9BACL</name>
<dbReference type="Pfam" id="PF10026">
    <property type="entry name" value="DUF2268"/>
    <property type="match status" value="1"/>
</dbReference>
<evidence type="ECO:0000313" key="3">
    <source>
        <dbReference type="Proteomes" id="UP000032047"/>
    </source>
</evidence>
<protein>
    <recommendedName>
        <fullName evidence="1">DUF2268 domain-containing protein</fullName>
    </recommendedName>
</protein>
<dbReference type="PATRIC" id="fig|265546.4.peg.940"/>
<evidence type="ECO:0000313" key="2">
    <source>
        <dbReference type="EMBL" id="KIP21719.1"/>
    </source>
</evidence>
<proteinExistence type="predicted"/>
<comment type="caution">
    <text evidence="2">The sequence shown here is derived from an EMBL/GenBank/DDBJ whole genome shotgun (WGS) entry which is preliminary data.</text>
</comment>
<gene>
    <name evidence="2" type="ORF">JV16_00919</name>
</gene>
<dbReference type="AlphaFoldDB" id="A0A0D0HNH8"/>